<accession>A0A7X0P7E1</accession>
<organism evidence="2 3">
    <name type="scientific">Nonomuraea rubra</name>
    <dbReference type="NCBI Taxonomy" id="46180"/>
    <lineage>
        <taxon>Bacteria</taxon>
        <taxon>Bacillati</taxon>
        <taxon>Actinomycetota</taxon>
        <taxon>Actinomycetes</taxon>
        <taxon>Streptosporangiales</taxon>
        <taxon>Streptosporangiaceae</taxon>
        <taxon>Nonomuraea</taxon>
    </lineage>
</organism>
<dbReference type="EMBL" id="JACHMI010000001">
    <property type="protein sequence ID" value="MBB6556683.1"/>
    <property type="molecule type" value="Genomic_DNA"/>
</dbReference>
<evidence type="ECO:0000313" key="2">
    <source>
        <dbReference type="EMBL" id="MBB6556683.1"/>
    </source>
</evidence>
<keyword evidence="1" id="KW-0472">Membrane</keyword>
<comment type="caution">
    <text evidence="2">The sequence shown here is derived from an EMBL/GenBank/DDBJ whole genome shotgun (WGS) entry which is preliminary data.</text>
</comment>
<dbReference type="Proteomes" id="UP000565579">
    <property type="component" value="Unassembled WGS sequence"/>
</dbReference>
<name>A0A7X0P7E1_9ACTN</name>
<dbReference type="RefSeq" id="WP_185111130.1">
    <property type="nucleotide sequence ID" value="NZ_BAAAXY010000294.1"/>
</dbReference>
<keyword evidence="1" id="KW-1133">Transmembrane helix</keyword>
<keyword evidence="3" id="KW-1185">Reference proteome</keyword>
<evidence type="ECO:0000256" key="1">
    <source>
        <dbReference type="SAM" id="Phobius"/>
    </source>
</evidence>
<sequence>MRLLLRSALAGSAVAVLLVLLLHWPTSDSESELRLVQVFALAPFLLSMAVAGFIPAALLCAWLFGGKPAGTPQGDSELRA</sequence>
<dbReference type="AlphaFoldDB" id="A0A7X0P7E1"/>
<reference evidence="2 3" key="1">
    <citation type="submission" date="2020-08" db="EMBL/GenBank/DDBJ databases">
        <title>Sequencing the genomes of 1000 actinobacteria strains.</title>
        <authorList>
            <person name="Klenk H.-P."/>
        </authorList>
    </citation>
    <scope>NUCLEOTIDE SEQUENCE [LARGE SCALE GENOMIC DNA]</scope>
    <source>
        <strain evidence="2 3">DSM 43768</strain>
    </source>
</reference>
<evidence type="ECO:0000313" key="3">
    <source>
        <dbReference type="Proteomes" id="UP000565579"/>
    </source>
</evidence>
<protein>
    <submittedName>
        <fullName evidence="2">Uncharacterized protein</fullName>
    </submittedName>
</protein>
<proteinExistence type="predicted"/>
<feature type="transmembrane region" description="Helical" evidence="1">
    <location>
        <begin position="39"/>
        <end position="64"/>
    </location>
</feature>
<keyword evidence="1" id="KW-0812">Transmembrane</keyword>
<gene>
    <name evidence="2" type="ORF">HD593_011478</name>
</gene>